<keyword evidence="4" id="KW-0732">Signal</keyword>
<dbReference type="AlphaFoldDB" id="A0A7R9PXH5"/>
<organism evidence="9">
    <name type="scientific">Medioppia subpectinata</name>
    <dbReference type="NCBI Taxonomy" id="1979941"/>
    <lineage>
        <taxon>Eukaryota</taxon>
        <taxon>Metazoa</taxon>
        <taxon>Ecdysozoa</taxon>
        <taxon>Arthropoda</taxon>
        <taxon>Chelicerata</taxon>
        <taxon>Arachnida</taxon>
        <taxon>Acari</taxon>
        <taxon>Acariformes</taxon>
        <taxon>Sarcoptiformes</taxon>
        <taxon>Oribatida</taxon>
        <taxon>Brachypylina</taxon>
        <taxon>Oppioidea</taxon>
        <taxon>Oppiidae</taxon>
        <taxon>Medioppia</taxon>
    </lineage>
</organism>
<dbReference type="GO" id="GO:0006680">
    <property type="term" value="P:glucosylceramide catabolic process"/>
    <property type="evidence" value="ECO:0007669"/>
    <property type="project" value="TreeGrafter"/>
</dbReference>
<accession>A0A7R9PXH5</accession>
<reference evidence="9" key="1">
    <citation type="submission" date="2020-11" db="EMBL/GenBank/DDBJ databases">
        <authorList>
            <person name="Tran Van P."/>
        </authorList>
    </citation>
    <scope>NUCLEOTIDE SEQUENCE</scope>
</reference>
<dbReference type="SUPFAM" id="SSF51011">
    <property type="entry name" value="Glycosyl hydrolase domain"/>
    <property type="match status" value="2"/>
</dbReference>
<feature type="domain" description="Glycosyl hydrolase family 30 beta sandwich" evidence="8">
    <location>
        <begin position="458"/>
        <end position="522"/>
    </location>
</feature>
<evidence type="ECO:0000256" key="6">
    <source>
        <dbReference type="RuleBase" id="RU361188"/>
    </source>
</evidence>
<dbReference type="EC" id="3.2.1.45" evidence="3 6"/>
<dbReference type="GO" id="GO:0016020">
    <property type="term" value="C:membrane"/>
    <property type="evidence" value="ECO:0007669"/>
    <property type="project" value="GOC"/>
</dbReference>
<protein>
    <recommendedName>
        <fullName evidence="3 6">Glucosylceramidase</fullName>
        <ecNumber evidence="3 6">3.2.1.45</ecNumber>
    </recommendedName>
</protein>
<dbReference type="EMBL" id="CAJPIZ010002293">
    <property type="protein sequence ID" value="CAG2104823.1"/>
    <property type="molecule type" value="Genomic_DNA"/>
</dbReference>
<dbReference type="PANTHER" id="PTHR11069:SF23">
    <property type="entry name" value="LYSOSOMAL ACID GLUCOSYLCERAMIDASE"/>
    <property type="match status" value="1"/>
</dbReference>
<dbReference type="PANTHER" id="PTHR11069">
    <property type="entry name" value="GLUCOSYLCERAMIDASE"/>
    <property type="match status" value="1"/>
</dbReference>
<dbReference type="InterPro" id="IPR033453">
    <property type="entry name" value="Glyco_hydro_30_TIM-barrel"/>
</dbReference>
<feature type="domain" description="Glycosyl hydrolase family 30 TIM-barrel" evidence="7">
    <location>
        <begin position="109"/>
        <end position="455"/>
    </location>
</feature>
<dbReference type="PRINTS" id="PR00843">
    <property type="entry name" value="GLHYDRLASE30"/>
</dbReference>
<evidence type="ECO:0000313" key="9">
    <source>
        <dbReference type="EMBL" id="CAD7624393.1"/>
    </source>
</evidence>
<comment type="catalytic activity">
    <reaction evidence="1">
        <text>a beta-D-glucosyl-(1&lt;-&gt;1')-N-acylsphing-4-enine + H2O = an N-acylsphing-4-enine + D-glucose</text>
        <dbReference type="Rhea" id="RHEA:13269"/>
        <dbReference type="ChEBI" id="CHEBI:4167"/>
        <dbReference type="ChEBI" id="CHEBI:15377"/>
        <dbReference type="ChEBI" id="CHEBI:22801"/>
        <dbReference type="ChEBI" id="CHEBI:52639"/>
        <dbReference type="EC" id="3.2.1.45"/>
    </reaction>
    <physiologicalReaction direction="left-to-right" evidence="1">
        <dbReference type="Rhea" id="RHEA:13270"/>
    </physiologicalReaction>
</comment>
<evidence type="ECO:0000256" key="3">
    <source>
        <dbReference type="ARBA" id="ARBA00012658"/>
    </source>
</evidence>
<comment type="similarity">
    <text evidence="2 6">Belongs to the glycosyl hydrolase 30 family.</text>
</comment>
<gene>
    <name evidence="9" type="ORF">OSB1V03_LOCUS4838</name>
</gene>
<keyword evidence="6" id="KW-0746">Sphingolipid metabolism</keyword>
<dbReference type="Pfam" id="PF17189">
    <property type="entry name" value="Glyco_hydro_30C"/>
    <property type="match status" value="1"/>
</dbReference>
<evidence type="ECO:0000259" key="7">
    <source>
        <dbReference type="Pfam" id="PF02055"/>
    </source>
</evidence>
<evidence type="ECO:0000313" key="10">
    <source>
        <dbReference type="Proteomes" id="UP000759131"/>
    </source>
</evidence>
<proteinExistence type="inferred from homology"/>
<dbReference type="InterPro" id="IPR033452">
    <property type="entry name" value="GH30_C"/>
</dbReference>
<name>A0A7R9PXH5_9ACAR</name>
<dbReference type="GO" id="GO:0004348">
    <property type="term" value="F:glucosylceramidase activity"/>
    <property type="evidence" value="ECO:0007669"/>
    <property type="project" value="UniProtKB-EC"/>
</dbReference>
<evidence type="ECO:0000256" key="1">
    <source>
        <dbReference type="ARBA" id="ARBA00001013"/>
    </source>
</evidence>
<dbReference type="InterPro" id="IPR017853">
    <property type="entry name" value="GH"/>
</dbReference>
<dbReference type="EMBL" id="OC856868">
    <property type="protein sequence ID" value="CAD7624393.1"/>
    <property type="molecule type" value="Genomic_DNA"/>
</dbReference>
<evidence type="ECO:0000256" key="5">
    <source>
        <dbReference type="ARBA" id="ARBA00022801"/>
    </source>
</evidence>
<sequence>MIKTLSESSIRGVYKTNMVHFSTVAIEGRNQCVGRAGKNTQYCVCNSTNCDDLAPLTKQPVGAVLSYQTSQSGDRFKEIKHQFTKTENSNDQADTVVLTVDRTKRHQKINGIGAAFTDAATINIGSLPEPMTKRLINDYFGPTGIEFSVARIPIASSDFSTHTYTYDDLQSPGMTEDDYELKHFALVQEDLDYKIPQIKLAKSVAQNGLKLFASPWVTPSWLNDKEFLQKNPDKHYHTWANYFVKFLDAYKQHGVEMWGLTMQNEPKSFSSMNFVDPKVERDFVKKHLGPALAKAGYGKDKLNLMLYDEGHELNPMVPYVDTSLDDPETAKYISGVAYHCYLPKNTDAVDQVHAKHPDQFMLLSECCQNFRKNTDPYTPASLGDWNQAKDYAHNVMNTLSHWVSGWVEWNLALDLYGHPNRDWKMADAPLLVDVPNKQYFKNPNFYVLGHFSKFITPDSVRVDLTASKIPGGEFGHIAFERPDKSVAIVVFNMANNPVDITVKDPQHGSFNAQLPANSIQSYVYWN</sequence>
<evidence type="ECO:0000256" key="2">
    <source>
        <dbReference type="ARBA" id="ARBA00005382"/>
    </source>
</evidence>
<keyword evidence="6" id="KW-0443">Lipid metabolism</keyword>
<dbReference type="InterPro" id="IPR001139">
    <property type="entry name" value="Glyco_hydro_30"/>
</dbReference>
<keyword evidence="5 6" id="KW-0378">Hydrolase</keyword>
<keyword evidence="6" id="KW-0326">Glycosidase</keyword>
<dbReference type="SUPFAM" id="SSF51445">
    <property type="entry name" value="(Trans)glycosidases"/>
    <property type="match status" value="1"/>
</dbReference>
<dbReference type="Proteomes" id="UP000759131">
    <property type="component" value="Unassembled WGS sequence"/>
</dbReference>
<keyword evidence="10" id="KW-1185">Reference proteome</keyword>
<evidence type="ECO:0000256" key="4">
    <source>
        <dbReference type="ARBA" id="ARBA00022729"/>
    </source>
</evidence>
<dbReference type="Gene3D" id="3.20.20.80">
    <property type="entry name" value="Glycosidases"/>
    <property type="match status" value="1"/>
</dbReference>
<dbReference type="Pfam" id="PF02055">
    <property type="entry name" value="Glyco_hydro_30"/>
    <property type="match status" value="1"/>
</dbReference>
<evidence type="ECO:0000259" key="8">
    <source>
        <dbReference type="Pfam" id="PF17189"/>
    </source>
</evidence>
<dbReference type="OrthoDB" id="6500347at2759"/>